<evidence type="ECO:0000256" key="11">
    <source>
        <dbReference type="ARBA" id="ARBA00048954"/>
    </source>
</evidence>
<evidence type="ECO:0000256" key="8">
    <source>
        <dbReference type="ARBA" id="ARBA00023125"/>
    </source>
</evidence>
<dbReference type="InterPro" id="IPR003593">
    <property type="entry name" value="AAA+_ATPase"/>
</dbReference>
<dbReference type="GO" id="GO:0005829">
    <property type="term" value="C:cytosol"/>
    <property type="evidence" value="ECO:0007669"/>
    <property type="project" value="TreeGrafter"/>
</dbReference>
<dbReference type="PANTHER" id="PTHR30153:SF2">
    <property type="entry name" value="REPLICATIVE DNA HELICASE"/>
    <property type="match status" value="1"/>
</dbReference>
<feature type="compositionally biased region" description="Basic and acidic residues" evidence="14">
    <location>
        <begin position="1"/>
        <end position="11"/>
    </location>
</feature>
<dbReference type="PROSITE" id="PS51199">
    <property type="entry name" value="SF4_HELICASE"/>
    <property type="match status" value="1"/>
</dbReference>
<comment type="similarity">
    <text evidence="1 13">Belongs to the helicase family. DnaB subfamily.</text>
</comment>
<proteinExistence type="inferred from homology"/>
<dbReference type="EC" id="5.6.2.3" evidence="12 13"/>
<evidence type="ECO:0000259" key="15">
    <source>
        <dbReference type="PROSITE" id="PS51199"/>
    </source>
</evidence>
<keyword evidence="6 13" id="KW-0347">Helicase</keyword>
<feature type="region of interest" description="Disordered" evidence="14">
    <location>
        <begin position="1"/>
        <end position="27"/>
    </location>
</feature>
<dbReference type="FunFam" id="1.10.860.10:FF:000001">
    <property type="entry name" value="Replicative DNA helicase"/>
    <property type="match status" value="1"/>
</dbReference>
<dbReference type="GO" id="GO:1990077">
    <property type="term" value="C:primosome complex"/>
    <property type="evidence" value="ECO:0007669"/>
    <property type="project" value="UniProtKB-UniRule"/>
</dbReference>
<keyword evidence="8 13" id="KW-0238">DNA-binding</keyword>
<dbReference type="Proteomes" id="UP000319342">
    <property type="component" value="Chromosome"/>
</dbReference>
<evidence type="ECO:0000313" key="16">
    <source>
        <dbReference type="EMBL" id="QDU85852.1"/>
    </source>
</evidence>
<evidence type="ECO:0000256" key="4">
    <source>
        <dbReference type="ARBA" id="ARBA00022741"/>
    </source>
</evidence>
<dbReference type="InterPro" id="IPR036185">
    <property type="entry name" value="DNA_heli_DnaB-like_N_sf"/>
</dbReference>
<evidence type="ECO:0000256" key="12">
    <source>
        <dbReference type="NCBIfam" id="TIGR00665"/>
    </source>
</evidence>
<evidence type="ECO:0000256" key="6">
    <source>
        <dbReference type="ARBA" id="ARBA00022806"/>
    </source>
</evidence>
<dbReference type="PANTHER" id="PTHR30153">
    <property type="entry name" value="REPLICATIVE DNA HELICASE DNAB"/>
    <property type="match status" value="1"/>
</dbReference>
<name>A0A518D2Z3_9BACT</name>
<dbReference type="InterPro" id="IPR007693">
    <property type="entry name" value="DNA_helicase_DnaB-like_N"/>
</dbReference>
<evidence type="ECO:0000256" key="5">
    <source>
        <dbReference type="ARBA" id="ARBA00022801"/>
    </source>
</evidence>
<dbReference type="Gene3D" id="3.40.50.300">
    <property type="entry name" value="P-loop containing nucleotide triphosphate hydrolases"/>
    <property type="match status" value="1"/>
</dbReference>
<sequence length="473" mass="52214">MSEHGMSEHGMGEYGPGEAGRTPPHNLDAERSLLGALLIDPERIPEVSELLGDDDFYDRRHGLLFAVLRELSERNAPIDFVAVGEALRARGHFQEVGGSEGLVALAQHVTSSAMLGHHGRIVAETATLRGLIRESTEIVQKAYDTRPDGSAVQDLLDESENRIFQIARTSDVSDAQPIAHAITETFRNLDSRSGDEGLTGITTGFYELDETLSGLNKGELIIIAARPSMGKTAFALNLMENAAFSHPSWLDRRPSVLMFSLEMGVNSLVARMLCSRARVPAYLLRSGRLGGDLRQDLAAAADELQSTGIFIDDTPGISMMSLRSRARRLAASENGLDMIVVDYLQLLSFPRSESRQQEISSISRSLKELSRELEIPVVALAQLSRAVESRDPPRPQLADLRESGSIEQDADVVMMLYRPEYYAKYRTDENRGMAEVVIAKHRNGATGEIRLQFFPEHMRFENRAPTGVEQISI</sequence>
<reference evidence="16 17" key="1">
    <citation type="submission" date="2019-02" db="EMBL/GenBank/DDBJ databases">
        <title>Deep-cultivation of Planctomycetes and their phenomic and genomic characterization uncovers novel biology.</title>
        <authorList>
            <person name="Wiegand S."/>
            <person name="Jogler M."/>
            <person name="Boedeker C."/>
            <person name="Pinto D."/>
            <person name="Vollmers J."/>
            <person name="Rivas-Marin E."/>
            <person name="Kohn T."/>
            <person name="Peeters S.H."/>
            <person name="Heuer A."/>
            <person name="Rast P."/>
            <person name="Oberbeckmann S."/>
            <person name="Bunk B."/>
            <person name="Jeske O."/>
            <person name="Meyerdierks A."/>
            <person name="Storesund J.E."/>
            <person name="Kallscheuer N."/>
            <person name="Luecker S."/>
            <person name="Lage O.M."/>
            <person name="Pohl T."/>
            <person name="Merkel B.J."/>
            <person name="Hornburger P."/>
            <person name="Mueller R.-W."/>
            <person name="Bruemmer F."/>
            <person name="Labrenz M."/>
            <person name="Spormann A.M."/>
            <person name="Op den Camp H."/>
            <person name="Overmann J."/>
            <person name="Amann R."/>
            <person name="Jetten M.S.M."/>
            <person name="Mascher T."/>
            <person name="Medema M.H."/>
            <person name="Devos D.P."/>
            <person name="Kaster A.-K."/>
            <person name="Ovreas L."/>
            <person name="Rohde M."/>
            <person name="Galperin M.Y."/>
            <person name="Jogler C."/>
        </authorList>
    </citation>
    <scope>NUCLEOTIDE SEQUENCE [LARGE SCALE GENOMIC DNA]</scope>
    <source>
        <strain evidence="16 17">Pla163</strain>
    </source>
</reference>
<evidence type="ECO:0000256" key="7">
    <source>
        <dbReference type="ARBA" id="ARBA00022840"/>
    </source>
</evidence>
<gene>
    <name evidence="16" type="primary">dnaC</name>
    <name evidence="16" type="ORF">Pla163_29980</name>
</gene>
<dbReference type="GO" id="GO:0005524">
    <property type="term" value="F:ATP binding"/>
    <property type="evidence" value="ECO:0007669"/>
    <property type="project" value="UniProtKB-UniRule"/>
</dbReference>
<dbReference type="RefSeq" id="WP_145189977.1">
    <property type="nucleotide sequence ID" value="NZ_CP036290.1"/>
</dbReference>
<evidence type="ECO:0000256" key="1">
    <source>
        <dbReference type="ARBA" id="ARBA00008428"/>
    </source>
</evidence>
<feature type="domain" description="SF4 helicase" evidence="15">
    <location>
        <begin position="194"/>
        <end position="467"/>
    </location>
</feature>
<keyword evidence="4 13" id="KW-0547">Nucleotide-binding</keyword>
<comment type="catalytic activity">
    <reaction evidence="11 13">
        <text>ATP + H2O = ADP + phosphate + H(+)</text>
        <dbReference type="Rhea" id="RHEA:13065"/>
        <dbReference type="ChEBI" id="CHEBI:15377"/>
        <dbReference type="ChEBI" id="CHEBI:15378"/>
        <dbReference type="ChEBI" id="CHEBI:30616"/>
        <dbReference type="ChEBI" id="CHEBI:43474"/>
        <dbReference type="ChEBI" id="CHEBI:456216"/>
        <dbReference type="EC" id="5.6.2.3"/>
    </reaction>
</comment>
<dbReference type="AlphaFoldDB" id="A0A518D2Z3"/>
<evidence type="ECO:0000256" key="2">
    <source>
        <dbReference type="ARBA" id="ARBA00022515"/>
    </source>
</evidence>
<dbReference type="EMBL" id="CP036290">
    <property type="protein sequence ID" value="QDU85852.1"/>
    <property type="molecule type" value="Genomic_DNA"/>
</dbReference>
<dbReference type="Pfam" id="PF03796">
    <property type="entry name" value="DnaB_C"/>
    <property type="match status" value="1"/>
</dbReference>
<dbReference type="Gene3D" id="1.10.860.10">
    <property type="entry name" value="DNAb Helicase, Chain A"/>
    <property type="match status" value="1"/>
</dbReference>
<dbReference type="GO" id="GO:0003677">
    <property type="term" value="F:DNA binding"/>
    <property type="evidence" value="ECO:0007669"/>
    <property type="project" value="UniProtKB-UniRule"/>
</dbReference>
<dbReference type="SUPFAM" id="SSF52540">
    <property type="entry name" value="P-loop containing nucleoside triphosphate hydrolases"/>
    <property type="match status" value="1"/>
</dbReference>
<keyword evidence="3 13" id="KW-0235">DNA replication</keyword>
<dbReference type="GO" id="GO:0016887">
    <property type="term" value="F:ATP hydrolysis activity"/>
    <property type="evidence" value="ECO:0007669"/>
    <property type="project" value="RHEA"/>
</dbReference>
<dbReference type="InterPro" id="IPR007694">
    <property type="entry name" value="DNA_helicase_DnaB-like_C"/>
</dbReference>
<organism evidence="16 17">
    <name type="scientific">Rohdeia mirabilis</name>
    <dbReference type="NCBI Taxonomy" id="2528008"/>
    <lineage>
        <taxon>Bacteria</taxon>
        <taxon>Pseudomonadati</taxon>
        <taxon>Planctomycetota</taxon>
        <taxon>Planctomycetia</taxon>
        <taxon>Planctomycetia incertae sedis</taxon>
        <taxon>Rohdeia</taxon>
    </lineage>
</organism>
<dbReference type="GO" id="GO:0006269">
    <property type="term" value="P:DNA replication, synthesis of primer"/>
    <property type="evidence" value="ECO:0007669"/>
    <property type="project" value="UniProtKB-UniRule"/>
</dbReference>
<dbReference type="SMART" id="SM00382">
    <property type="entry name" value="AAA"/>
    <property type="match status" value="1"/>
</dbReference>
<dbReference type="InterPro" id="IPR016136">
    <property type="entry name" value="DNA_helicase_N/primase_C"/>
</dbReference>
<keyword evidence="2 13" id="KW-0639">Primosome</keyword>
<dbReference type="CDD" id="cd00984">
    <property type="entry name" value="DnaB_C"/>
    <property type="match status" value="1"/>
</dbReference>
<protein>
    <recommendedName>
        <fullName evidence="12 13">Replicative DNA helicase</fullName>
        <ecNumber evidence="12 13">5.6.2.3</ecNumber>
    </recommendedName>
</protein>
<comment type="function">
    <text evidence="10 13">The main replicative DNA helicase, it participates in initiation and elongation during chromosome replication. Travels ahead of the DNA replisome, separating dsDNA into templates for DNA synthesis. A processive ATP-dependent 5'-3' DNA helicase it has DNA-dependent ATPase activity.</text>
</comment>
<dbReference type="NCBIfam" id="TIGR00665">
    <property type="entry name" value="DnaB"/>
    <property type="match status" value="1"/>
</dbReference>
<evidence type="ECO:0000256" key="14">
    <source>
        <dbReference type="SAM" id="MobiDB-lite"/>
    </source>
</evidence>
<dbReference type="Pfam" id="PF00772">
    <property type="entry name" value="DnaB"/>
    <property type="match status" value="1"/>
</dbReference>
<dbReference type="SUPFAM" id="SSF48024">
    <property type="entry name" value="N-terminal domain of DnaB helicase"/>
    <property type="match status" value="1"/>
</dbReference>
<evidence type="ECO:0000256" key="9">
    <source>
        <dbReference type="ARBA" id="ARBA00023235"/>
    </source>
</evidence>
<keyword evidence="5 13" id="KW-0378">Hydrolase</keyword>
<evidence type="ECO:0000313" key="17">
    <source>
        <dbReference type="Proteomes" id="UP000319342"/>
    </source>
</evidence>
<dbReference type="InterPro" id="IPR007692">
    <property type="entry name" value="DNA_helicase_DnaB"/>
</dbReference>
<dbReference type="OrthoDB" id="9773982at2"/>
<dbReference type="InterPro" id="IPR027417">
    <property type="entry name" value="P-loop_NTPase"/>
</dbReference>
<keyword evidence="17" id="KW-1185">Reference proteome</keyword>
<evidence type="ECO:0000256" key="13">
    <source>
        <dbReference type="RuleBase" id="RU362085"/>
    </source>
</evidence>
<accession>A0A518D2Z3</accession>
<evidence type="ECO:0000256" key="3">
    <source>
        <dbReference type="ARBA" id="ARBA00022705"/>
    </source>
</evidence>
<keyword evidence="7 13" id="KW-0067">ATP-binding</keyword>
<keyword evidence="9" id="KW-0413">Isomerase</keyword>
<dbReference type="GO" id="GO:0043139">
    <property type="term" value="F:5'-3' DNA helicase activity"/>
    <property type="evidence" value="ECO:0007669"/>
    <property type="project" value="UniProtKB-EC"/>
</dbReference>
<evidence type="ECO:0000256" key="10">
    <source>
        <dbReference type="ARBA" id="ARBA00044932"/>
    </source>
</evidence>